<dbReference type="InterPro" id="IPR013154">
    <property type="entry name" value="ADH-like_N"/>
</dbReference>
<keyword evidence="9" id="KW-1185">Reference proteome</keyword>
<feature type="domain" description="Enoyl reductase (ER)" evidence="7">
    <location>
        <begin position="53"/>
        <end position="364"/>
    </location>
</feature>
<evidence type="ECO:0000313" key="8">
    <source>
        <dbReference type="EMBL" id="CAD5112731.1"/>
    </source>
</evidence>
<dbReference type="OrthoDB" id="3941538at2759"/>
<evidence type="ECO:0000313" key="9">
    <source>
        <dbReference type="Proteomes" id="UP000549394"/>
    </source>
</evidence>
<comment type="caution">
    <text evidence="8">The sequence shown here is derived from an EMBL/GenBank/DDBJ whole genome shotgun (WGS) entry which is preliminary data.</text>
</comment>
<dbReference type="InterPro" id="IPR013149">
    <property type="entry name" value="ADH-like_C"/>
</dbReference>
<dbReference type="GO" id="GO:0003730">
    <property type="term" value="F:mRNA 3'-UTR binding"/>
    <property type="evidence" value="ECO:0007669"/>
    <property type="project" value="TreeGrafter"/>
</dbReference>
<dbReference type="EMBL" id="CAJFCJ010000002">
    <property type="protein sequence ID" value="CAD5112731.1"/>
    <property type="molecule type" value="Genomic_DNA"/>
</dbReference>
<evidence type="ECO:0000256" key="3">
    <source>
        <dbReference type="ARBA" id="ARBA00022490"/>
    </source>
</evidence>
<evidence type="ECO:0000256" key="1">
    <source>
        <dbReference type="ARBA" id="ARBA00004496"/>
    </source>
</evidence>
<dbReference type="InterPro" id="IPR051603">
    <property type="entry name" value="Zinc-ADH_QOR/CCCR"/>
</dbReference>
<dbReference type="AlphaFoldDB" id="A0A7I8V8R4"/>
<dbReference type="FunFam" id="3.90.180.10:FF:000016">
    <property type="entry name" value="Quinone oxidoreductase"/>
    <property type="match status" value="1"/>
</dbReference>
<dbReference type="PANTHER" id="PTHR44154:SF1">
    <property type="entry name" value="QUINONE OXIDOREDUCTASE"/>
    <property type="match status" value="1"/>
</dbReference>
<dbReference type="Pfam" id="PF08240">
    <property type="entry name" value="ADH_N"/>
    <property type="match status" value="1"/>
</dbReference>
<accession>A0A7I8V8R4</accession>
<dbReference type="PANTHER" id="PTHR44154">
    <property type="entry name" value="QUINONE OXIDOREDUCTASE"/>
    <property type="match status" value="1"/>
</dbReference>
<gene>
    <name evidence="8" type="ORF">DGYR_LOCUS1822</name>
</gene>
<comment type="similarity">
    <text evidence="2">Belongs to the zinc-containing alcohol dehydrogenase family. Quinone oxidoreductase subfamily.</text>
</comment>
<name>A0A7I8V8R4_9ANNE</name>
<dbReference type="InterPro" id="IPR011032">
    <property type="entry name" value="GroES-like_sf"/>
</dbReference>
<keyword evidence="6" id="KW-0007">Acetylation</keyword>
<dbReference type="CDD" id="cd08253">
    <property type="entry name" value="zeta_crystallin"/>
    <property type="match status" value="1"/>
</dbReference>
<sequence length="367" mass="39760">MSPIGFTFRTIRLLTSRSRFIASISICQSTNLHFYSTKVNSLAMKGIRVEEFGDPSVLNYVTDLEIPKPTGSQVLVRIKAVGINPVETYIRSGTYARKPDLPYTPGTDSAGIVESVGNTVAVLKPGQRVYTTASLTGTYAEYCLVEENHVYPLPENITFEQGACLSIPYYTAHRAIFLKGGAKPGQNIFIHGASGAVGLAACQMAAANGLKVFGTAGTEEGIKIVKQNGAIECFNHRKENYMEDLMKATGGRGFNIIVEMLANVNLVADTTVLTDDGIILIVGNRGSLEFNPRCLMPKELAIRGIALAHGSLDEKKEAAKFLDEGMRKNLLNPIVYKTFNLKDTAKAHIEVIEHSGGSKGNIVVQID</sequence>
<dbReference type="Pfam" id="PF00107">
    <property type="entry name" value="ADH_zinc_N"/>
    <property type="match status" value="1"/>
</dbReference>
<evidence type="ECO:0000256" key="4">
    <source>
        <dbReference type="ARBA" id="ARBA00022857"/>
    </source>
</evidence>
<keyword evidence="4" id="KW-0521">NADP</keyword>
<organism evidence="8 9">
    <name type="scientific">Dimorphilus gyrociliatus</name>
    <dbReference type="NCBI Taxonomy" id="2664684"/>
    <lineage>
        <taxon>Eukaryota</taxon>
        <taxon>Metazoa</taxon>
        <taxon>Spiralia</taxon>
        <taxon>Lophotrochozoa</taxon>
        <taxon>Annelida</taxon>
        <taxon>Polychaeta</taxon>
        <taxon>Polychaeta incertae sedis</taxon>
        <taxon>Dinophilidae</taxon>
        <taxon>Dimorphilus</taxon>
    </lineage>
</organism>
<dbReference type="SMART" id="SM00829">
    <property type="entry name" value="PKS_ER"/>
    <property type="match status" value="1"/>
</dbReference>
<proteinExistence type="inferred from homology"/>
<reference evidence="8 9" key="1">
    <citation type="submission" date="2020-08" db="EMBL/GenBank/DDBJ databases">
        <authorList>
            <person name="Hejnol A."/>
        </authorList>
    </citation>
    <scope>NUCLEOTIDE SEQUENCE [LARGE SCALE GENOMIC DNA]</scope>
</reference>
<evidence type="ECO:0000256" key="5">
    <source>
        <dbReference type="ARBA" id="ARBA00022884"/>
    </source>
</evidence>
<dbReference type="SUPFAM" id="SSF50129">
    <property type="entry name" value="GroES-like"/>
    <property type="match status" value="1"/>
</dbReference>
<dbReference type="FunFam" id="3.40.50.720:FF:000244">
    <property type="entry name" value="quinone oxidoreductase"/>
    <property type="match status" value="1"/>
</dbReference>
<dbReference type="Proteomes" id="UP000549394">
    <property type="component" value="Unassembled WGS sequence"/>
</dbReference>
<keyword evidence="5" id="KW-0694">RNA-binding</keyword>
<dbReference type="Gene3D" id="3.40.50.720">
    <property type="entry name" value="NAD(P)-binding Rossmann-like Domain"/>
    <property type="match status" value="1"/>
</dbReference>
<protein>
    <submittedName>
        <fullName evidence="8">DgyrCDS1950</fullName>
    </submittedName>
</protein>
<dbReference type="SUPFAM" id="SSF51735">
    <property type="entry name" value="NAD(P)-binding Rossmann-fold domains"/>
    <property type="match status" value="1"/>
</dbReference>
<dbReference type="Gene3D" id="3.90.180.10">
    <property type="entry name" value="Medium-chain alcohol dehydrogenases, catalytic domain"/>
    <property type="match status" value="1"/>
</dbReference>
<evidence type="ECO:0000259" key="7">
    <source>
        <dbReference type="SMART" id="SM00829"/>
    </source>
</evidence>
<dbReference type="GO" id="GO:0003960">
    <property type="term" value="F:quinone reductase (NADPH) activity"/>
    <property type="evidence" value="ECO:0007669"/>
    <property type="project" value="TreeGrafter"/>
</dbReference>
<dbReference type="GO" id="GO:0005829">
    <property type="term" value="C:cytosol"/>
    <property type="evidence" value="ECO:0007669"/>
    <property type="project" value="TreeGrafter"/>
</dbReference>
<keyword evidence="3" id="KW-0963">Cytoplasm</keyword>
<evidence type="ECO:0000256" key="6">
    <source>
        <dbReference type="ARBA" id="ARBA00022990"/>
    </source>
</evidence>
<dbReference type="InterPro" id="IPR020843">
    <property type="entry name" value="ER"/>
</dbReference>
<dbReference type="InterPro" id="IPR036291">
    <property type="entry name" value="NAD(P)-bd_dom_sf"/>
</dbReference>
<dbReference type="GO" id="GO:0070402">
    <property type="term" value="F:NADPH binding"/>
    <property type="evidence" value="ECO:0007669"/>
    <property type="project" value="TreeGrafter"/>
</dbReference>
<comment type="subcellular location">
    <subcellularLocation>
        <location evidence="1">Cytoplasm</location>
    </subcellularLocation>
</comment>
<evidence type="ECO:0000256" key="2">
    <source>
        <dbReference type="ARBA" id="ARBA00010371"/>
    </source>
</evidence>